<dbReference type="EMBL" id="DTAU01000044">
    <property type="protein sequence ID" value="HFQ78462.1"/>
    <property type="molecule type" value="Genomic_DNA"/>
</dbReference>
<evidence type="ECO:0000313" key="2">
    <source>
        <dbReference type="EMBL" id="HGT98857.1"/>
    </source>
</evidence>
<dbReference type="InterPro" id="IPR036388">
    <property type="entry name" value="WH-like_DNA-bd_sf"/>
</dbReference>
<dbReference type="EMBL" id="DTDH01000159">
    <property type="protein sequence ID" value="HGT98857.1"/>
    <property type="molecule type" value="Genomic_DNA"/>
</dbReference>
<gene>
    <name evidence="1" type="ORF">ENT99_02000</name>
    <name evidence="2" type="ORF">ENU64_05450</name>
</gene>
<dbReference type="SUPFAM" id="SSF46785">
    <property type="entry name" value="Winged helix' DNA-binding domain"/>
    <property type="match status" value="1"/>
</dbReference>
<reference evidence="2" key="1">
    <citation type="journal article" date="2020" name="mSystems">
        <title>Genome- and Community-Level Interaction Insights into Carbon Utilization and Element Cycling Functions of Hydrothermarchaeota in Hydrothermal Sediment.</title>
        <authorList>
            <person name="Zhou Z."/>
            <person name="Liu Y."/>
            <person name="Xu W."/>
            <person name="Pan J."/>
            <person name="Luo Z.H."/>
            <person name="Li M."/>
        </authorList>
    </citation>
    <scope>NUCLEOTIDE SEQUENCE [LARGE SCALE GENOMIC DNA]</scope>
    <source>
        <strain evidence="1">SpSt-629</strain>
        <strain evidence="2">SpSt-688</strain>
    </source>
</reference>
<accession>A0A7J3MZ94</accession>
<dbReference type="Gene3D" id="1.10.10.10">
    <property type="entry name" value="Winged helix-like DNA-binding domain superfamily/Winged helix DNA-binding domain"/>
    <property type="match status" value="1"/>
</dbReference>
<comment type="caution">
    <text evidence="2">The sequence shown here is derived from an EMBL/GenBank/DDBJ whole genome shotgun (WGS) entry which is preliminary data.</text>
</comment>
<proteinExistence type="predicted"/>
<dbReference type="AlphaFoldDB" id="A0A7J3MZ94"/>
<name>A0A7J3MZ94_9CREN</name>
<evidence type="ECO:0000313" key="1">
    <source>
        <dbReference type="EMBL" id="HFQ78462.1"/>
    </source>
</evidence>
<sequence>MSTPAGIFDSFAKLIKISSSRDKQKGVLIYLSSSINELKLRLEEVKRRLKERDDELLANAVKALSYNDRERAAIYASEIVEVRKLVKFVNIALLAIERVLERLRTMDIVSDMKTLSTALGILNELKNMFTPTMPELASMLDTIVSNTNSLVSSTQAPEPSVNIFIKTKEVEEIMKEAESKAEENMRSSLQPLPIQLKNMIDSVNREVVNRIQREERFISNRSSIPTAVPTSYYNHNASNNLEIRIYHYILNKNGMLDINECAKTFGITKDEVIKILKRLEEKGFIRIT</sequence>
<dbReference type="InterPro" id="IPR036390">
    <property type="entry name" value="WH_DNA-bd_sf"/>
</dbReference>
<protein>
    <submittedName>
        <fullName evidence="2">Uncharacterized protein</fullName>
    </submittedName>
</protein>
<organism evidence="2">
    <name type="scientific">Ignisphaera aggregans</name>
    <dbReference type="NCBI Taxonomy" id="334771"/>
    <lineage>
        <taxon>Archaea</taxon>
        <taxon>Thermoproteota</taxon>
        <taxon>Thermoprotei</taxon>
        <taxon>Desulfurococcales</taxon>
        <taxon>Desulfurococcaceae</taxon>
        <taxon>Ignisphaera</taxon>
    </lineage>
</organism>